<name>A0AAE4MFA1_9EURY</name>
<feature type="transmembrane region" description="Helical" evidence="1">
    <location>
        <begin position="106"/>
        <end position="133"/>
    </location>
</feature>
<reference evidence="2 3" key="1">
    <citation type="submission" date="2023-06" db="EMBL/GenBank/DDBJ databases">
        <title>Genome sequence of Methancorpusculaceae sp. Cs1.</title>
        <authorList>
            <person name="Protasov E."/>
            <person name="Platt K."/>
            <person name="Poehlein A."/>
            <person name="Daniel R."/>
            <person name="Brune A."/>
        </authorList>
    </citation>
    <scope>NUCLEOTIDE SEQUENCE [LARGE SCALE GENOMIC DNA]</scope>
    <source>
        <strain evidence="2 3">Cs1</strain>
    </source>
</reference>
<keyword evidence="1" id="KW-0812">Transmembrane</keyword>
<keyword evidence="1" id="KW-1133">Transmembrane helix</keyword>
<feature type="transmembrane region" description="Helical" evidence="1">
    <location>
        <begin position="67"/>
        <end position="86"/>
    </location>
</feature>
<proteinExistence type="predicted"/>
<accession>A0AAE4MFA1</accession>
<sequence>MYPKPLNKIYSKENLARLPAFWQKSDPSQNETTKYFHTHDYIFERKNSSISESGVINILNIKQIMSYLNIAVVLVLFGAVPCAAADSAGSLSVDPQHAMVFVSSDAIALIVILLVLLIVLLLLAIIYMISTLIPKLSLAKNAKIYLHISETTRQQISRLMKKEGATNRDEFVQKLIVEELSCNQSTHAEQESIQEVVTVYVESPEAQERFRRFVAKSLLDDDDQTIEEEGVR</sequence>
<dbReference type="Proteomes" id="UP001283212">
    <property type="component" value="Unassembled WGS sequence"/>
</dbReference>
<evidence type="ECO:0000313" key="3">
    <source>
        <dbReference type="Proteomes" id="UP001283212"/>
    </source>
</evidence>
<gene>
    <name evidence="2" type="ORF">McpCs1_00150</name>
</gene>
<dbReference type="EMBL" id="JAWDKB010000001">
    <property type="protein sequence ID" value="MDV0442673.1"/>
    <property type="molecule type" value="Genomic_DNA"/>
</dbReference>
<dbReference type="AlphaFoldDB" id="A0AAE4MFA1"/>
<evidence type="ECO:0000256" key="1">
    <source>
        <dbReference type="SAM" id="Phobius"/>
    </source>
</evidence>
<keyword evidence="1" id="KW-0472">Membrane</keyword>
<protein>
    <submittedName>
        <fullName evidence="2">Uncharacterized protein</fullName>
    </submittedName>
</protein>
<evidence type="ECO:0000313" key="2">
    <source>
        <dbReference type="EMBL" id="MDV0442673.1"/>
    </source>
</evidence>
<comment type="caution">
    <text evidence="2">The sequence shown here is derived from an EMBL/GenBank/DDBJ whole genome shotgun (WGS) entry which is preliminary data.</text>
</comment>
<organism evidence="2 3">
    <name type="scientific">Methanorbis rubei</name>
    <dbReference type="NCBI Taxonomy" id="3028300"/>
    <lineage>
        <taxon>Archaea</taxon>
        <taxon>Methanobacteriati</taxon>
        <taxon>Methanobacteriota</taxon>
        <taxon>Stenosarchaea group</taxon>
        <taxon>Methanomicrobia</taxon>
        <taxon>Methanomicrobiales</taxon>
        <taxon>Methanocorpusculaceae</taxon>
        <taxon>Methanorbis</taxon>
    </lineage>
</organism>
<keyword evidence="3" id="KW-1185">Reference proteome</keyword>